<comment type="caution">
    <text evidence="1">The sequence shown here is derived from an EMBL/GenBank/DDBJ whole genome shotgun (WGS) entry which is preliminary data.</text>
</comment>
<reference evidence="1 2" key="1">
    <citation type="journal article" date="2021" name="Elife">
        <title>Chloroplast acquisition without the gene transfer in kleptoplastic sea slugs, Plakobranchus ocellatus.</title>
        <authorList>
            <person name="Maeda T."/>
            <person name="Takahashi S."/>
            <person name="Yoshida T."/>
            <person name="Shimamura S."/>
            <person name="Takaki Y."/>
            <person name="Nagai Y."/>
            <person name="Toyoda A."/>
            <person name="Suzuki Y."/>
            <person name="Arimoto A."/>
            <person name="Ishii H."/>
            <person name="Satoh N."/>
            <person name="Nishiyama T."/>
            <person name="Hasebe M."/>
            <person name="Maruyama T."/>
            <person name="Minagawa J."/>
            <person name="Obokata J."/>
            <person name="Shigenobu S."/>
        </authorList>
    </citation>
    <scope>NUCLEOTIDE SEQUENCE [LARGE SCALE GENOMIC DNA]</scope>
</reference>
<name>A0AAV4BPQ8_9GAST</name>
<evidence type="ECO:0000313" key="2">
    <source>
        <dbReference type="Proteomes" id="UP000735302"/>
    </source>
</evidence>
<dbReference type="AlphaFoldDB" id="A0AAV4BPQ8"/>
<gene>
    <name evidence="1" type="ORF">PoB_004744700</name>
</gene>
<accession>A0AAV4BPQ8</accession>
<proteinExistence type="predicted"/>
<protein>
    <submittedName>
        <fullName evidence="1">Uncharacterized protein</fullName>
    </submittedName>
</protein>
<keyword evidence="2" id="KW-1185">Reference proteome</keyword>
<organism evidence="1 2">
    <name type="scientific">Plakobranchus ocellatus</name>
    <dbReference type="NCBI Taxonomy" id="259542"/>
    <lineage>
        <taxon>Eukaryota</taxon>
        <taxon>Metazoa</taxon>
        <taxon>Spiralia</taxon>
        <taxon>Lophotrochozoa</taxon>
        <taxon>Mollusca</taxon>
        <taxon>Gastropoda</taxon>
        <taxon>Heterobranchia</taxon>
        <taxon>Euthyneura</taxon>
        <taxon>Panpulmonata</taxon>
        <taxon>Sacoglossa</taxon>
        <taxon>Placobranchoidea</taxon>
        <taxon>Plakobranchidae</taxon>
        <taxon>Plakobranchus</taxon>
    </lineage>
</organism>
<evidence type="ECO:0000313" key="1">
    <source>
        <dbReference type="EMBL" id="GFO20942.1"/>
    </source>
</evidence>
<sequence>MTSRVASSAGYKTGPVVHVVTVIRIIRGHVVPLFPCYTLQRIGPTHQPDESGSRLGMLLYQGCLRAPKHVGICEVGHMNCGRRYAIQPKETASKSKLNF</sequence>
<dbReference type="EMBL" id="BLXT01005227">
    <property type="protein sequence ID" value="GFO20942.1"/>
    <property type="molecule type" value="Genomic_DNA"/>
</dbReference>
<dbReference type="Proteomes" id="UP000735302">
    <property type="component" value="Unassembled WGS sequence"/>
</dbReference>